<dbReference type="RefSeq" id="WP_338364741.1">
    <property type="nucleotide sequence ID" value="NZ_CAWVOK010000033.1"/>
</dbReference>
<keyword evidence="3" id="KW-1185">Reference proteome</keyword>
<dbReference type="Proteomes" id="UP001314181">
    <property type="component" value="Unassembled WGS sequence"/>
</dbReference>
<gene>
    <name evidence="2" type="ORF">CAXC1_70018</name>
</gene>
<organism evidence="2 3">
    <name type="scientific">Candidatus Xenohaliotis californiensis</name>
    <dbReference type="NCBI Taxonomy" id="84677"/>
    <lineage>
        <taxon>Bacteria</taxon>
        <taxon>Pseudomonadati</taxon>
        <taxon>Pseudomonadota</taxon>
        <taxon>Alphaproteobacteria</taxon>
        <taxon>Rickettsiales</taxon>
        <taxon>Anaplasmataceae</taxon>
        <taxon>Candidatus Xenohaliotis</taxon>
    </lineage>
</organism>
<comment type="caution">
    <text evidence="2">The sequence shown here is derived from an EMBL/GenBank/DDBJ whole genome shotgun (WGS) entry which is preliminary data.</text>
</comment>
<feature type="transmembrane region" description="Helical" evidence="1">
    <location>
        <begin position="65"/>
        <end position="85"/>
    </location>
</feature>
<keyword evidence="1" id="KW-0472">Membrane</keyword>
<protein>
    <submittedName>
        <fullName evidence="2">Uncharacterized protein</fullName>
    </submittedName>
</protein>
<feature type="transmembrane region" description="Helical" evidence="1">
    <location>
        <begin position="20"/>
        <end position="53"/>
    </location>
</feature>
<keyword evidence="1" id="KW-1133">Transmembrane helix</keyword>
<name>A0ABM9N998_9RICK</name>
<evidence type="ECO:0000256" key="1">
    <source>
        <dbReference type="SAM" id="Phobius"/>
    </source>
</evidence>
<sequence length="367" mass="41423">MIVVPKEEEVSKLSNFIKHYLYNMVWSFIFISSVLLITAMVFIATYLILLYCLMPIAAISPVATIAISIISIVISFITAFEFGLWTSVQFQSLPILLHEKRPLDNSKDNDSIVESIQSINELIVKAKNTHETEECSVLLKQIETQISDMASEDYTHCSESAFRRYFIFLVNAKVFVKKIREFTPDSHIVKQLIINYNPFMASDRYLCGSTSSDLKKLSATLSGITEIDASTQKLVENTRILLETILSEASIFVSAVDEISESLVAKNTWVTRTKQNFADYNATLKNLSKDLEKNINSFKENPNKDNLSKINVDLKLLNQGIESRYQLVMTGKLMPTKVFVQDKQQVPTNISDSSHLLQESSASSLSI</sequence>
<evidence type="ECO:0000313" key="2">
    <source>
        <dbReference type="EMBL" id="CAK8163494.1"/>
    </source>
</evidence>
<keyword evidence="1" id="KW-0812">Transmembrane</keyword>
<proteinExistence type="predicted"/>
<accession>A0ABM9N998</accession>
<reference evidence="2 3" key="1">
    <citation type="submission" date="2024-01" db="EMBL/GenBank/DDBJ databases">
        <authorList>
            <person name="Kunselman E."/>
        </authorList>
    </citation>
    <scope>NUCLEOTIDE SEQUENCE [LARGE SCALE GENOMIC DNA]</scope>
    <source>
        <strain evidence="2">2 abalone samples</strain>
    </source>
</reference>
<dbReference type="EMBL" id="CAWVOK010000033">
    <property type="protein sequence ID" value="CAK8163494.1"/>
    <property type="molecule type" value="Genomic_DNA"/>
</dbReference>
<evidence type="ECO:0000313" key="3">
    <source>
        <dbReference type="Proteomes" id="UP001314181"/>
    </source>
</evidence>